<organism evidence="1 2">
    <name type="scientific">Candidatus Methanomarinus sp</name>
    <dbReference type="NCBI Taxonomy" id="3386244"/>
    <lineage>
        <taxon>Archaea</taxon>
        <taxon>Methanobacteriati</taxon>
        <taxon>Methanobacteriota</taxon>
        <taxon>Stenosarchaea group</taxon>
        <taxon>Methanomicrobia</taxon>
        <taxon>Methanosarcinales</taxon>
        <taxon>ANME-2 cluster</taxon>
        <taxon>Candidatus Methanocomedenaceae</taxon>
        <taxon>Candidatus Methanomarinus</taxon>
    </lineage>
</organism>
<sequence length="525" mass="57956">MGEGREIQVSENDHLNESLRTIAKGTGIGFAGAIFGTGVGYLSRMVIARFLGPEDYGLISLGFAVMMIGTTLSLMGLSSGVQRFVAYYQGKGDEERIKGTIISALKVAVPMSLFFMVVVVLGADWISINIFHESDLTPVLMIFAIGIPFWTLTTIFNSVSIGFQKIEYNVYTTYIFKDSFKLIAIVSLLAAGYGVIGAAVGWVLAIVGMSVLAFYFLEKKVFPIFNNTVKSILIHKELYYFSYPLIFVGILDMITGWTDTFMLGYFCTTSEVGIYNVALPTSKLLSMVLSPIGLIFGPVIVGLYAKERIDELRRTYSSVTKWIVSLVFPGFLLMVLFSDRILIILFGDAYVSGSTALSILAFSILVNAIVGPAVSVIGAYGRTKIIMWCSLFGASVNVVLNFFLIPMYGINGAAIATGFSLALISILHLFFAYRIGGVQPFRWSYAKPLFSSIIAVAAVYLVTQYVIGVSIVSLIVMLFVFGLLYFFLLLVMKGFDEEDLVVMRAVDQRLGMRLDWVRRVIRRFL</sequence>
<proteinExistence type="predicted"/>
<accession>A0AC61SC68</accession>
<dbReference type="EMBL" id="QYBA01000063">
    <property type="protein sequence ID" value="TKY92196.1"/>
    <property type="molecule type" value="Genomic_DNA"/>
</dbReference>
<protein>
    <submittedName>
        <fullName evidence="1">Flippase</fullName>
    </submittedName>
</protein>
<evidence type="ECO:0000313" key="2">
    <source>
        <dbReference type="Proteomes" id="UP000315423"/>
    </source>
</evidence>
<name>A0AC61SC68_9EURY</name>
<dbReference type="Proteomes" id="UP000315423">
    <property type="component" value="Unassembled WGS sequence"/>
</dbReference>
<reference evidence="1" key="1">
    <citation type="submission" date="2018-09" db="EMBL/GenBank/DDBJ databases">
        <title>A genomic encyclopedia of anaerobic methanotrophic archaea.</title>
        <authorList>
            <person name="Skennerton C.T."/>
            <person name="Chadwick G.L."/>
            <person name="Laso-Perez R."/>
            <person name="Leu A.O."/>
            <person name="Speth D.R."/>
            <person name="Yu H."/>
            <person name="Morgan-Lang C."/>
            <person name="Hatzenpichler R."/>
            <person name="Goudeau D."/>
            <person name="Malmstrom R."/>
            <person name="Woyke T."/>
            <person name="Hallam S."/>
            <person name="Tyson G.W."/>
            <person name="Wegener G."/>
            <person name="Boetius A."/>
            <person name="Orphan V.J."/>
        </authorList>
    </citation>
    <scope>NUCLEOTIDE SEQUENCE</scope>
    <source>
        <strain evidence="1">CONS3730D10UFb2</strain>
    </source>
</reference>
<gene>
    <name evidence="1" type="ORF">C5S46_01930</name>
</gene>
<evidence type="ECO:0000313" key="1">
    <source>
        <dbReference type="EMBL" id="TKY92196.1"/>
    </source>
</evidence>
<comment type="caution">
    <text evidence="1">The sequence shown here is derived from an EMBL/GenBank/DDBJ whole genome shotgun (WGS) entry which is preliminary data.</text>
</comment>